<evidence type="ECO:0000313" key="5">
    <source>
        <dbReference type="Proteomes" id="UP001152519"/>
    </source>
</evidence>
<evidence type="ECO:0000256" key="3">
    <source>
        <dbReference type="SAM" id="MobiDB-lite"/>
    </source>
</evidence>
<dbReference type="PANTHER" id="PTHR43649">
    <property type="entry name" value="ARABINOSE-BINDING PROTEIN-RELATED"/>
    <property type="match status" value="1"/>
</dbReference>
<dbReference type="SUPFAM" id="SSF53850">
    <property type="entry name" value="Periplasmic binding protein-like II"/>
    <property type="match status" value="1"/>
</dbReference>
<dbReference type="AlphaFoldDB" id="A0A9W4DN01"/>
<dbReference type="RefSeq" id="WP_422665223.1">
    <property type="nucleotide sequence ID" value="NZ_CAJSLV010000055.1"/>
</dbReference>
<dbReference type="EMBL" id="CAJSLV010000055">
    <property type="protein sequence ID" value="CAG6394415.1"/>
    <property type="molecule type" value="Genomic_DNA"/>
</dbReference>
<accession>A0A9W4DN01</accession>
<reference evidence="4" key="1">
    <citation type="submission" date="2021-05" db="EMBL/GenBank/DDBJ databases">
        <authorList>
            <person name="Arsene-Ploetze F."/>
        </authorList>
    </citation>
    <scope>NUCLEOTIDE SEQUENCE</scope>
    <source>
        <strain evidence="4">DSM 42138</strain>
    </source>
</reference>
<name>A0A9W4DN01_9ACTN</name>
<evidence type="ECO:0000256" key="2">
    <source>
        <dbReference type="ARBA" id="ARBA00022448"/>
    </source>
</evidence>
<organism evidence="4 5">
    <name type="scientific">Actinacidiphila cocklensis</name>
    <dbReference type="NCBI Taxonomy" id="887465"/>
    <lineage>
        <taxon>Bacteria</taxon>
        <taxon>Bacillati</taxon>
        <taxon>Actinomycetota</taxon>
        <taxon>Actinomycetes</taxon>
        <taxon>Kitasatosporales</taxon>
        <taxon>Streptomycetaceae</taxon>
        <taxon>Actinacidiphila</taxon>
    </lineage>
</organism>
<keyword evidence="2" id="KW-0813">Transport</keyword>
<dbReference type="InterPro" id="IPR050490">
    <property type="entry name" value="Bact_solute-bd_prot1"/>
</dbReference>
<proteinExistence type="inferred from homology"/>
<evidence type="ECO:0000313" key="4">
    <source>
        <dbReference type="EMBL" id="CAG6394415.1"/>
    </source>
</evidence>
<dbReference type="PANTHER" id="PTHR43649:SF29">
    <property type="entry name" value="OSMOPROTECTIVE COMPOUNDS-BINDING PROTEIN GGTB"/>
    <property type="match status" value="1"/>
</dbReference>
<feature type="region of interest" description="Disordered" evidence="3">
    <location>
        <begin position="42"/>
        <end position="64"/>
    </location>
</feature>
<dbReference type="Gene3D" id="3.40.190.10">
    <property type="entry name" value="Periplasmic binding protein-like II"/>
    <property type="match status" value="2"/>
</dbReference>
<evidence type="ECO:0000256" key="1">
    <source>
        <dbReference type="ARBA" id="ARBA00008520"/>
    </source>
</evidence>
<gene>
    <name evidence="4" type="ORF">SCOCK_260109</name>
</gene>
<dbReference type="InterPro" id="IPR006311">
    <property type="entry name" value="TAT_signal"/>
</dbReference>
<dbReference type="Pfam" id="PF01547">
    <property type="entry name" value="SBP_bac_1"/>
    <property type="match status" value="1"/>
</dbReference>
<dbReference type="Proteomes" id="UP001152519">
    <property type="component" value="Unassembled WGS sequence"/>
</dbReference>
<keyword evidence="5" id="KW-1185">Reference proteome</keyword>
<feature type="region of interest" description="Disordered" evidence="3">
    <location>
        <begin position="1"/>
        <end position="25"/>
    </location>
</feature>
<protein>
    <submittedName>
        <fullName evidence="4">Carbohydrate ABC transporter substrate-binding protein, CUT1 family</fullName>
    </submittedName>
</protein>
<dbReference type="InterPro" id="IPR006059">
    <property type="entry name" value="SBP"/>
</dbReference>
<dbReference type="PROSITE" id="PS51318">
    <property type="entry name" value="TAT"/>
    <property type="match status" value="1"/>
</dbReference>
<comment type="caution">
    <text evidence="4">The sequence shown here is derived from an EMBL/GenBank/DDBJ whole genome shotgun (WGS) entry which is preliminary data.</text>
</comment>
<comment type="similarity">
    <text evidence="1">Belongs to the bacterial solute-binding protein 1 family.</text>
</comment>
<sequence>MSDVETSGTGTGSSPSPSRRNLLRGAAGAAGLAAVSGGLLTACSSDSSDDKSSSSKSPASVAGSTVTFGSNYSDPAAKTAFAALTSAATASSKVKVTVNTVDHNTFQDNITSYLQGTPDDLFTWFAGYRMQYFAAQGLAEPLDDVWEKIGGNFGPAAKQLSTGLDGHQYLVPLYNYPWVVFYNKSEFAKHNYTVPTTWDEYIALAKQMKTDKLIPIAFADKDGWPALGTFDILNLRINGYDYHTQLMTHKIPWTDAGVATVFQHWAELMPYMQSGANGRIWQDAAKTLEAKQAGMMFQGTNQVAAQYVTDKANLADLDFFVFPEINPKWGQDYMDAPTDGFMLSKKAKNKDAAKAVLEYIGTGPAEAGYLKTDQWDVGLANGVQVPTYNEIQKKSVTEIGKCKAVAQFMDRDADPAMAKAMISIIQKFIDDPSSGNIASLQKSAEQQAKAIYTS</sequence>